<dbReference type="InterPro" id="IPR000182">
    <property type="entry name" value="GNAT_dom"/>
</dbReference>
<dbReference type="InterPro" id="IPR016181">
    <property type="entry name" value="Acyl_CoA_acyltransferase"/>
</dbReference>
<dbReference type="CDD" id="cd04301">
    <property type="entry name" value="NAT_SF"/>
    <property type="match status" value="1"/>
</dbReference>
<keyword evidence="2" id="KW-0012">Acyltransferase</keyword>
<evidence type="ECO:0000259" key="3">
    <source>
        <dbReference type="PROSITE" id="PS51186"/>
    </source>
</evidence>
<organism evidence="4 5">
    <name type="scientific">Pseudoxanthomonas gei</name>
    <dbReference type="NCBI Taxonomy" id="1383030"/>
    <lineage>
        <taxon>Bacteria</taxon>
        <taxon>Pseudomonadati</taxon>
        <taxon>Pseudomonadota</taxon>
        <taxon>Gammaproteobacteria</taxon>
        <taxon>Lysobacterales</taxon>
        <taxon>Lysobacteraceae</taxon>
        <taxon>Pseudoxanthomonas</taxon>
    </lineage>
</organism>
<keyword evidence="1" id="KW-0808">Transferase</keyword>
<reference evidence="4 5" key="1">
    <citation type="submission" date="2018-07" db="EMBL/GenBank/DDBJ databases">
        <title>Whole genome Sequencing of Pseudoxanthomonas gei KCTC 32298 (T).</title>
        <authorList>
            <person name="Kumar S."/>
            <person name="Bansal K."/>
            <person name="Kaur A."/>
            <person name="Patil P."/>
            <person name="Sharma S."/>
            <person name="Patil P.B."/>
        </authorList>
    </citation>
    <scope>NUCLEOTIDE SEQUENCE [LARGE SCALE GENOMIC DNA]</scope>
    <source>
        <strain evidence="4 5">KCTC 32298</strain>
    </source>
</reference>
<proteinExistence type="predicted"/>
<keyword evidence="5" id="KW-1185">Reference proteome</keyword>
<name>A0ABX0AAF8_9GAMM</name>
<dbReference type="Gene3D" id="3.40.630.30">
    <property type="match status" value="1"/>
</dbReference>
<evidence type="ECO:0000313" key="4">
    <source>
        <dbReference type="EMBL" id="NDK38517.1"/>
    </source>
</evidence>
<dbReference type="PANTHER" id="PTHR43877:SF1">
    <property type="entry name" value="ACETYLTRANSFERASE"/>
    <property type="match status" value="1"/>
</dbReference>
<dbReference type="Proteomes" id="UP001429354">
    <property type="component" value="Unassembled WGS sequence"/>
</dbReference>
<dbReference type="Pfam" id="PF00583">
    <property type="entry name" value="Acetyltransf_1"/>
    <property type="match status" value="1"/>
</dbReference>
<dbReference type="SUPFAM" id="SSF55729">
    <property type="entry name" value="Acyl-CoA N-acyltransferases (Nat)"/>
    <property type="match status" value="1"/>
</dbReference>
<feature type="domain" description="N-acetyltransferase" evidence="3">
    <location>
        <begin position="37"/>
        <end position="207"/>
    </location>
</feature>
<dbReference type="PROSITE" id="PS51186">
    <property type="entry name" value="GNAT"/>
    <property type="match status" value="1"/>
</dbReference>
<dbReference type="PANTHER" id="PTHR43877">
    <property type="entry name" value="AMINOALKYLPHOSPHONATE N-ACETYLTRANSFERASE-RELATED-RELATED"/>
    <property type="match status" value="1"/>
</dbReference>
<evidence type="ECO:0000313" key="5">
    <source>
        <dbReference type="Proteomes" id="UP001429354"/>
    </source>
</evidence>
<dbReference type="InterPro" id="IPR050832">
    <property type="entry name" value="Bact_Acetyltransf"/>
</dbReference>
<dbReference type="EMBL" id="QOVG01000003">
    <property type="protein sequence ID" value="NDK38517.1"/>
    <property type="molecule type" value="Genomic_DNA"/>
</dbReference>
<comment type="caution">
    <text evidence="4">The sequence shown here is derived from an EMBL/GenBank/DDBJ whole genome shotgun (WGS) entry which is preliminary data.</text>
</comment>
<protein>
    <submittedName>
        <fullName evidence="4">GNAT family N-acetyltransferase</fullName>
    </submittedName>
</protein>
<sequence>MAAAWWLCLRPWPDPKLACVYAGVGTSAGRQQMKFDAIIRPARLADAAALSELMRRTFIAANGHCSTPGNVARFLDATYQPGLQAAEIRDPDTLTLIVEQDHEWAGFAQLRWGTRPPPEIDLLPTVELGRIYLDAAFHRRGIAAQLVATLLAAASVRGSRSVWLNVWQESAQAIRFYQKHGFQIVGSSVFNVGDDPKQDWVMTQALPVA</sequence>
<evidence type="ECO:0000256" key="1">
    <source>
        <dbReference type="ARBA" id="ARBA00022679"/>
    </source>
</evidence>
<accession>A0ABX0AAF8</accession>
<gene>
    <name evidence="4" type="ORF">DT603_06630</name>
</gene>
<evidence type="ECO:0000256" key="2">
    <source>
        <dbReference type="ARBA" id="ARBA00023315"/>
    </source>
</evidence>